<keyword evidence="3" id="KW-1185">Reference proteome</keyword>
<dbReference type="PANTHER" id="PTHR43575:SF1">
    <property type="entry name" value="PROTEIN ABCI7, CHLOROPLASTIC"/>
    <property type="match status" value="1"/>
</dbReference>
<dbReference type="AlphaFoldDB" id="A0A1Y3XSJ0"/>
<organism evidence="2 3">
    <name type="scientific">[Collinsella] massiliensis</name>
    <dbReference type="NCBI Taxonomy" id="1232426"/>
    <lineage>
        <taxon>Bacteria</taxon>
        <taxon>Bacillati</taxon>
        <taxon>Actinomycetota</taxon>
        <taxon>Coriobacteriia</taxon>
        <taxon>Coriobacteriales</taxon>
        <taxon>Coriobacteriaceae</taxon>
        <taxon>Enorma</taxon>
    </lineage>
</organism>
<comment type="caution">
    <text evidence="2">The sequence shown here is derived from an EMBL/GenBank/DDBJ whole genome shotgun (WGS) entry which is preliminary data.</text>
</comment>
<dbReference type="OrthoDB" id="9803529at2"/>
<reference evidence="3" key="1">
    <citation type="submission" date="2017-04" db="EMBL/GenBank/DDBJ databases">
        <title>Function of individual gut microbiota members based on whole genome sequencing of pure cultures obtained from chicken caecum.</title>
        <authorList>
            <person name="Medvecky M."/>
            <person name="Cejkova D."/>
            <person name="Polansky O."/>
            <person name="Karasova D."/>
            <person name="Kubasova T."/>
            <person name="Cizek A."/>
            <person name="Rychlik I."/>
        </authorList>
    </citation>
    <scope>NUCLEOTIDE SEQUENCE [LARGE SCALE GENOMIC DNA]</scope>
    <source>
        <strain evidence="3">An5</strain>
    </source>
</reference>
<protein>
    <submittedName>
        <fullName evidence="2">ABC transporter permease</fullName>
    </submittedName>
</protein>
<evidence type="ECO:0000313" key="2">
    <source>
        <dbReference type="EMBL" id="OUN86227.1"/>
    </source>
</evidence>
<evidence type="ECO:0000313" key="3">
    <source>
        <dbReference type="Proteomes" id="UP000195781"/>
    </source>
</evidence>
<proteinExistence type="predicted"/>
<dbReference type="Pfam" id="PF01458">
    <property type="entry name" value="SUFBD_core"/>
    <property type="match status" value="1"/>
</dbReference>
<feature type="domain" description="SUF system FeS cluster assembly SufBD core" evidence="1">
    <location>
        <begin position="218"/>
        <end position="414"/>
    </location>
</feature>
<evidence type="ECO:0000259" key="1">
    <source>
        <dbReference type="Pfam" id="PF01458"/>
    </source>
</evidence>
<sequence>MDALTMQHMSAMPAPTWRWLRMNDTEIEVPEGLERMDGASVEAEDALLDTTESFEAAVAGLQERLDAARGGVQGSDDRACVRAAQRAREDVADLDTPALSRYQRRAALEEAAGDVTAAFETGIGADARAYLGFLAGSTITLATGAGEAKAATVRVEGATGGAAAASIDVVAAPGSTLDLAISLNAEDEDANAAEGTAAGGGCASADGGADAAEPTRARGLIGSALRVFAGANARVNVTVYITADSAFTVLDDAGYVLDEGARVTVRHVVLGGAHTYTGLAADLRGDTARMDIDTRYLASGSESRDFNYVIRQRGRRTISNMDANGVLTGSAKKVLRGTIDLVHGCKGSEGAENETVLLASRGVDNKTVPVILCDEDDVAGNHGATIGHVRPEQLFYLGCRGLSEEAAEALFTAAKLEDAALSAPDAEMRENVLRLGRALIDGFGDIEDEDFEEDAA</sequence>
<accession>A0A1Y3XSJ0</accession>
<dbReference type="PANTHER" id="PTHR43575">
    <property type="entry name" value="PROTEIN ABCI7, CHLOROPLASTIC"/>
    <property type="match status" value="1"/>
</dbReference>
<name>A0A1Y3XSJ0_9ACTN</name>
<dbReference type="EMBL" id="NFIE01000021">
    <property type="protein sequence ID" value="OUN86227.1"/>
    <property type="molecule type" value="Genomic_DNA"/>
</dbReference>
<dbReference type="InterPro" id="IPR037284">
    <property type="entry name" value="SUF_FeS_clus_asmbl_SufBD_sf"/>
</dbReference>
<dbReference type="Proteomes" id="UP000195781">
    <property type="component" value="Unassembled WGS sequence"/>
</dbReference>
<gene>
    <name evidence="2" type="ORF">B5G02_08600</name>
</gene>
<dbReference type="InterPro" id="IPR000825">
    <property type="entry name" value="SUF_FeS_clus_asmbl_SufBD_core"/>
</dbReference>
<dbReference type="GO" id="GO:0016226">
    <property type="term" value="P:iron-sulfur cluster assembly"/>
    <property type="evidence" value="ECO:0007669"/>
    <property type="project" value="InterPro"/>
</dbReference>
<dbReference type="SUPFAM" id="SSF101960">
    <property type="entry name" value="Stabilizer of iron transporter SufD"/>
    <property type="match status" value="1"/>
</dbReference>
<dbReference type="InterPro" id="IPR055346">
    <property type="entry name" value="Fe-S_cluster_assembly_SufBD"/>
</dbReference>